<dbReference type="SUPFAM" id="SSF55729">
    <property type="entry name" value="Acyl-CoA N-acyltransferases (Nat)"/>
    <property type="match status" value="1"/>
</dbReference>
<dbReference type="PANTHER" id="PTHR43792:SF8">
    <property type="entry name" value="[RIBOSOMAL PROTEIN US5]-ALANINE N-ACETYLTRANSFERASE"/>
    <property type="match status" value="1"/>
</dbReference>
<dbReference type="EMBL" id="JAWZXF010000006">
    <property type="protein sequence ID" value="MDX7921328.1"/>
    <property type="molecule type" value="Genomic_DNA"/>
</dbReference>
<protein>
    <submittedName>
        <fullName evidence="5">GNAT family N-acetyltransferase</fullName>
    </submittedName>
</protein>
<accession>A0AAP6GA86</accession>
<evidence type="ECO:0000256" key="2">
    <source>
        <dbReference type="ARBA" id="ARBA00023315"/>
    </source>
</evidence>
<dbReference type="InterPro" id="IPR000182">
    <property type="entry name" value="GNAT_dom"/>
</dbReference>
<feature type="domain" description="N-acetyltransferase" evidence="4">
    <location>
        <begin position="144"/>
        <end position="302"/>
    </location>
</feature>
<reference evidence="5" key="1">
    <citation type="submission" date="2023-11" db="EMBL/GenBank/DDBJ databases">
        <title>WGS of Aeromonas in Northern Israel.</title>
        <authorList>
            <person name="Hershko Y."/>
        </authorList>
    </citation>
    <scope>NUCLEOTIDE SEQUENCE</scope>
    <source>
        <strain evidence="5">02297</strain>
    </source>
</reference>
<sequence>MELLIEEVLWQPRWQGALQGWQGQGNRWQLLRGRGGEQGAVTPAPWASCPPDGILSASGLLAAWLGEDESPLMTADPSRQILISASSVLLTLAKESGLLTLGPNGADMRLGADGDLAAALQRLLARRLMTPVLCESGEQGTATLVLRPLQATDEPAVLRYCSDEALARYTLNIPHPYPPEAARDWLAMSGRKAALGLGRTWALTLSPGDEPAPLLGVISLHWHGELAWWVGVPWQNRGLATRAARLVRAFAFEQLRLPVLTARHMPGNLASGRVMAKLGMHHGGRRPGSARQPAELDHWRLDRPPHLPDGLKGALAPWLEDDRVAVAILHEDEIGGQEVALFMEGAEASGERRLSAGQTVRCHPLAWLASEAPGVQAHGGGVLLKDRGELGLGYLLRLLGEPGA</sequence>
<evidence type="ECO:0000313" key="5">
    <source>
        <dbReference type="EMBL" id="MDX7921328.1"/>
    </source>
</evidence>
<proteinExistence type="inferred from homology"/>
<evidence type="ECO:0000256" key="3">
    <source>
        <dbReference type="ARBA" id="ARBA00038502"/>
    </source>
</evidence>
<comment type="similarity">
    <text evidence="3">Belongs to the acetyltransferase family. RimJ subfamily.</text>
</comment>
<dbReference type="RefSeq" id="WP_319916498.1">
    <property type="nucleotide sequence ID" value="NZ_JAWZXF010000006.1"/>
</dbReference>
<dbReference type="AlphaFoldDB" id="A0AAP6GA86"/>
<comment type="caution">
    <text evidence="5">The sequence shown here is derived from an EMBL/GenBank/DDBJ whole genome shotgun (WGS) entry which is preliminary data.</text>
</comment>
<keyword evidence="1" id="KW-0808">Transferase</keyword>
<dbReference type="InterPro" id="IPR016181">
    <property type="entry name" value="Acyl_CoA_acyltransferase"/>
</dbReference>
<dbReference type="PROSITE" id="PS51186">
    <property type="entry name" value="GNAT"/>
    <property type="match status" value="1"/>
</dbReference>
<evidence type="ECO:0000256" key="1">
    <source>
        <dbReference type="ARBA" id="ARBA00022679"/>
    </source>
</evidence>
<dbReference type="Pfam" id="PF13302">
    <property type="entry name" value="Acetyltransf_3"/>
    <property type="match status" value="1"/>
</dbReference>
<gene>
    <name evidence="5" type="ORF">SJS82_05220</name>
</gene>
<organism evidence="5 6">
    <name type="scientific">Aeromonas media</name>
    <dbReference type="NCBI Taxonomy" id="651"/>
    <lineage>
        <taxon>Bacteria</taxon>
        <taxon>Pseudomonadati</taxon>
        <taxon>Pseudomonadota</taxon>
        <taxon>Gammaproteobacteria</taxon>
        <taxon>Aeromonadales</taxon>
        <taxon>Aeromonadaceae</taxon>
        <taxon>Aeromonas</taxon>
    </lineage>
</organism>
<dbReference type="InterPro" id="IPR051531">
    <property type="entry name" value="N-acetyltransferase"/>
</dbReference>
<dbReference type="GO" id="GO:0016747">
    <property type="term" value="F:acyltransferase activity, transferring groups other than amino-acyl groups"/>
    <property type="evidence" value="ECO:0007669"/>
    <property type="project" value="InterPro"/>
</dbReference>
<dbReference type="Proteomes" id="UP001285835">
    <property type="component" value="Unassembled WGS sequence"/>
</dbReference>
<dbReference type="Gene3D" id="3.40.630.30">
    <property type="match status" value="1"/>
</dbReference>
<evidence type="ECO:0000313" key="6">
    <source>
        <dbReference type="Proteomes" id="UP001285835"/>
    </source>
</evidence>
<evidence type="ECO:0000259" key="4">
    <source>
        <dbReference type="PROSITE" id="PS51186"/>
    </source>
</evidence>
<dbReference type="PANTHER" id="PTHR43792">
    <property type="entry name" value="GNAT FAMILY, PUTATIVE (AFU_ORTHOLOGUE AFUA_3G00765)-RELATED-RELATED"/>
    <property type="match status" value="1"/>
</dbReference>
<name>A0AAP6GA86_AERME</name>
<keyword evidence="2" id="KW-0012">Acyltransferase</keyword>